<feature type="region of interest" description="Disordered" evidence="1">
    <location>
        <begin position="369"/>
        <end position="415"/>
    </location>
</feature>
<feature type="region of interest" description="Disordered" evidence="1">
    <location>
        <begin position="190"/>
        <end position="230"/>
    </location>
</feature>
<feature type="compositionally biased region" description="Gly residues" evidence="1">
    <location>
        <begin position="402"/>
        <end position="415"/>
    </location>
</feature>
<dbReference type="RefSeq" id="WP_191898226.1">
    <property type="nucleotide sequence ID" value="NZ_BMQD01000035.1"/>
</dbReference>
<evidence type="ECO:0000313" key="3">
    <source>
        <dbReference type="Proteomes" id="UP000627984"/>
    </source>
</evidence>
<sequence>MLNIAGGDLIVAPSVELWLAAVAADPEEASRRTDWWRNTNAVMRAVARRIDGHMITSPKRGGTWSVMADDAGVRRRTFAGRLAWAKERGYLLQITEGSTPRYRSGTFRGLLDDGLGNLAAEYLLTIPIDALRTLGLDDEQVEELIREPEPQPMIREPFPAMSQEEWKEAPWPVETLAAREICTPRVSAFSPRESKPLRARDARDTRPRWPSASPPTTKPERLWPNTVTPGKKSDRLEACERLRYEDQTLRGVSAKYLRSLLRPLFAAGATLADAKYVINHRPDGRPWPNTDPPRNLVGWVRHRVSTWFDKETGRLAAPLPSQVIARADRRRRAEQAARAEERARLEARRVDPPAELIGPLRARLQAIAAASRERRKASADQQVPARASRPGTDRLGRRWGSPGAGAGAAIGASGA</sequence>
<comment type="caution">
    <text evidence="2">The sequence shown here is derived from an EMBL/GenBank/DDBJ whole genome shotgun (WGS) entry which is preliminary data.</text>
</comment>
<evidence type="ECO:0000313" key="2">
    <source>
        <dbReference type="EMBL" id="GGK96562.1"/>
    </source>
</evidence>
<name>A0AA37BN00_9ACTN</name>
<reference evidence="2" key="1">
    <citation type="journal article" date="2014" name="Int. J. Syst. Evol. Microbiol.">
        <title>Complete genome sequence of Corynebacterium casei LMG S-19264T (=DSM 44701T), isolated from a smear-ripened cheese.</title>
        <authorList>
            <consortium name="US DOE Joint Genome Institute (JGI-PGF)"/>
            <person name="Walter F."/>
            <person name="Albersmeier A."/>
            <person name="Kalinowski J."/>
            <person name="Ruckert C."/>
        </authorList>
    </citation>
    <scope>NUCLEOTIDE SEQUENCE</scope>
    <source>
        <strain evidence="2">JCM 3093</strain>
    </source>
</reference>
<reference evidence="2" key="2">
    <citation type="submission" date="2022-09" db="EMBL/GenBank/DDBJ databases">
        <authorList>
            <person name="Sun Q."/>
            <person name="Ohkuma M."/>
        </authorList>
    </citation>
    <scope>NUCLEOTIDE SEQUENCE</scope>
    <source>
        <strain evidence="2">JCM 3093</strain>
    </source>
</reference>
<feature type="compositionally biased region" description="Basic and acidic residues" evidence="1">
    <location>
        <begin position="192"/>
        <end position="207"/>
    </location>
</feature>
<gene>
    <name evidence="2" type="ORF">GCM10010126_64970</name>
</gene>
<dbReference type="EMBL" id="BMQD01000035">
    <property type="protein sequence ID" value="GGK96562.1"/>
    <property type="molecule type" value="Genomic_DNA"/>
</dbReference>
<dbReference type="AlphaFoldDB" id="A0AA37BN00"/>
<evidence type="ECO:0000256" key="1">
    <source>
        <dbReference type="SAM" id="MobiDB-lite"/>
    </source>
</evidence>
<organism evidence="2 3">
    <name type="scientific">Planomonospora parontospora</name>
    <dbReference type="NCBI Taxonomy" id="58119"/>
    <lineage>
        <taxon>Bacteria</taxon>
        <taxon>Bacillati</taxon>
        <taxon>Actinomycetota</taxon>
        <taxon>Actinomycetes</taxon>
        <taxon>Streptosporangiales</taxon>
        <taxon>Streptosporangiaceae</taxon>
        <taxon>Planomonospora</taxon>
    </lineage>
</organism>
<protein>
    <submittedName>
        <fullName evidence="2">Uncharacterized protein</fullName>
    </submittedName>
</protein>
<dbReference type="Proteomes" id="UP000627984">
    <property type="component" value="Unassembled WGS sequence"/>
</dbReference>
<proteinExistence type="predicted"/>
<accession>A0AA37BN00</accession>